<evidence type="ECO:0000259" key="3">
    <source>
        <dbReference type="PROSITE" id="PS51154"/>
    </source>
</evidence>
<keyword evidence="5" id="KW-1185">Reference proteome</keyword>
<dbReference type="Proteomes" id="UP000683925">
    <property type="component" value="Unassembled WGS sequence"/>
</dbReference>
<feature type="domain" description="PARP catalytic" evidence="2">
    <location>
        <begin position="1338"/>
        <end position="1541"/>
    </location>
</feature>
<reference evidence="4" key="1">
    <citation type="submission" date="2021-01" db="EMBL/GenBank/DDBJ databases">
        <authorList>
            <consortium name="Genoscope - CEA"/>
            <person name="William W."/>
        </authorList>
    </citation>
    <scope>NUCLEOTIDE SEQUENCE</scope>
</reference>
<dbReference type="OrthoDB" id="307479at2759"/>
<evidence type="ECO:0000259" key="2">
    <source>
        <dbReference type="PROSITE" id="PS51059"/>
    </source>
</evidence>
<organism evidence="4 5">
    <name type="scientific">Paramecium octaurelia</name>
    <dbReference type="NCBI Taxonomy" id="43137"/>
    <lineage>
        <taxon>Eukaryota</taxon>
        <taxon>Sar</taxon>
        <taxon>Alveolata</taxon>
        <taxon>Ciliophora</taxon>
        <taxon>Intramacronucleata</taxon>
        <taxon>Oligohymenophorea</taxon>
        <taxon>Peniculida</taxon>
        <taxon>Parameciidae</taxon>
        <taxon>Paramecium</taxon>
    </lineage>
</organism>
<feature type="domain" description="Macro" evidence="3">
    <location>
        <begin position="862"/>
        <end position="1054"/>
    </location>
</feature>
<dbReference type="GO" id="GO:1990404">
    <property type="term" value="F:NAD+-protein mono-ADP-ribosyltransferase activity"/>
    <property type="evidence" value="ECO:0007669"/>
    <property type="project" value="TreeGrafter"/>
</dbReference>
<dbReference type="InterPro" id="IPR002589">
    <property type="entry name" value="Macro_dom"/>
</dbReference>
<proteinExistence type="predicted"/>
<keyword evidence="1" id="KW-0175">Coiled coil</keyword>
<evidence type="ECO:0008006" key="6">
    <source>
        <dbReference type="Google" id="ProtNLM"/>
    </source>
</evidence>
<dbReference type="PANTHER" id="PTHR45740:SF2">
    <property type="entry name" value="POLY [ADP-RIBOSE] POLYMERASE"/>
    <property type="match status" value="1"/>
</dbReference>
<protein>
    <recommendedName>
        <fullName evidence="6">Poly [ADP-ribose] polymerase</fullName>
    </recommendedName>
</protein>
<dbReference type="PROSITE" id="PS51059">
    <property type="entry name" value="PARP_CATALYTIC"/>
    <property type="match status" value="1"/>
</dbReference>
<comment type="caution">
    <text evidence="4">The sequence shown here is derived from an EMBL/GenBank/DDBJ whole genome shotgun (WGS) entry which is preliminary data.</text>
</comment>
<feature type="coiled-coil region" evidence="1">
    <location>
        <begin position="965"/>
        <end position="992"/>
    </location>
</feature>
<dbReference type="PROSITE" id="PS51154">
    <property type="entry name" value="MACRO"/>
    <property type="match status" value="1"/>
</dbReference>
<dbReference type="Pfam" id="PF01661">
    <property type="entry name" value="Macro"/>
    <property type="match status" value="1"/>
</dbReference>
<name>A0A8S1XEZ6_PAROT</name>
<dbReference type="EMBL" id="CAJJDP010000119">
    <property type="protein sequence ID" value="CAD8199468.1"/>
    <property type="molecule type" value="Genomic_DNA"/>
</dbReference>
<sequence length="1541" mass="182323">MQNDQQQNQKNYQSQQIYDFTQSSNHKKNIKILNQTQMDADQYSSNQQFKNQSQEGRYNNQMNQQNQYYYPQQQGQQFNEVRNSQNEFYKYSNNNSNQQQQFPPYFWNQQQQYFYQQLQHQQSNRQNSLDFSQQQCQQMFQQSTQSNNNWYHQQNNSSGFVEISQNYQTTVNSQQILQIPQMPIQVMTYLPKQKQDDQNKHSCHQLIEYFFSLADIEIKITNIDRSVLDYFEEIKNNLENLNLNIQYQKDQTQYLQQNLIYQVYDQPENNISKLDKMTILQSQLIKKFYRDAEKQQVKIKIHEQNCQYKISPQSQMAAATKFYQNFKKQLDSYVVLIAQLNSEFEAKQKFKLLKKQRTQELFCKALDVKEPIIFLTSEIDLNNFHNNPILEEKAIDIKRQVNQIIVISQVYDSNLKIHVLQQKLDEFFQNPQIMKNIEETFDIDCSLPKDIDEIDRSIRKLREQEEQFEIIVKNPILQVQNRKYQVEAKLQLWIEGDQPEYIIMQKLQAVKSKLNEIYNPNIIIRVTDLDKIKLWNKFLGQEFEKQHNLKECITKQNNFELTIELNGKQNAILEKQQQIQQYLDQFKCILLYCQCDKEVALVLQSKESQFQRLFGTTLIEIAQEFGQCLIKMIEVNSKLQLVVEVYYNQIQYKQTIISQRIQTFFEKLEYQYVEIDFREFLNLLEMNETKFQETFQVVVQSVNCKLSASKLDQKPGTWIVGKRESLEEISNCLLQFEQSKQQNYVSETIDCDNMLVFNKIKQLQSRSANLNASDGNVILSFPQENKIMIQASEKEIKQERDKYDKQIRELKSQVKTKICDFSDKEIKFIDKNFQPQLEQLKKNNEIQLFMTSQVQVQPIQNNSIACTLEYKNKCIQIIYADISKIQCDAIVNSCNNKMSFGDHLLLSGVAQSIFEMGGTQYQSFCSDYIKKYKELKLGVVCTYKMPAQRQIKYILNVATPIYSKGDETDEDLKKIEENIKALFKEIKNLDIETVSLPIFGGGACGYSFNQAAMVVLNTTINQLYSENNSIKTIYIAELTDVKIDSLTKILKALLHPPIAERQIIYQWQWYDRVKFKDYDDEEINRQIDEAYEQFLSTGQEQKILLKFPYSKKPGTHRIDFQNRTVTDISLQTTTALITKLISNSRKYFFGQEQVDDQLNEYMMIQEQSNVTQFDIFYKQHYVIFKEGEMYQMNLETQYKRLVQKTLYQSKKDPSKQQNNYLVDKTFKFQVTQYQVSKLVKQRNNHGQFTVQSFNDNLNQTIINSIKQELSKETTKFEIIIPNLLEDEIENIQNYIQKTALSTEGKFLSGSKVIIEVFKKKKNQICQTIEQFKTRGKSYPIEWIPQNENYMKVELKSDSEEFKKISNLFKKTDSGTVYEIYRIQNKSLWDNYISEKNKLIQIYQQNGVILNQIETERYLWHGVRTQHPKVIYSSLKEAFDQSYCDVGLWGAGIYFADNASYSRHYSYKLQKADYYGGDKQLLLCCLITTGKVSKIPQDKNIKRPPQGYDCVSGYSYEGNSNIFVLYSMDVRRAYPAYEIVFS</sequence>
<dbReference type="SMART" id="SM00506">
    <property type="entry name" value="A1pp"/>
    <property type="match status" value="1"/>
</dbReference>
<evidence type="ECO:0000256" key="1">
    <source>
        <dbReference type="SAM" id="Coils"/>
    </source>
</evidence>
<evidence type="ECO:0000313" key="5">
    <source>
        <dbReference type="Proteomes" id="UP000683925"/>
    </source>
</evidence>
<dbReference type="OMA" id="MNLETQY"/>
<dbReference type="GO" id="GO:0005634">
    <property type="term" value="C:nucleus"/>
    <property type="evidence" value="ECO:0007669"/>
    <property type="project" value="TreeGrafter"/>
</dbReference>
<dbReference type="GO" id="GO:0003950">
    <property type="term" value="F:NAD+ poly-ADP-ribosyltransferase activity"/>
    <property type="evidence" value="ECO:0007669"/>
    <property type="project" value="InterPro"/>
</dbReference>
<dbReference type="InterPro" id="IPR012317">
    <property type="entry name" value="Poly(ADP-ribose)pol_cat_dom"/>
</dbReference>
<gene>
    <name evidence="4" type="ORF">POCTA_138.1.T1190124</name>
</gene>
<accession>A0A8S1XEZ6</accession>
<dbReference type="PANTHER" id="PTHR45740">
    <property type="entry name" value="POLY [ADP-RIBOSE] POLYMERASE"/>
    <property type="match status" value="1"/>
</dbReference>
<evidence type="ECO:0000313" key="4">
    <source>
        <dbReference type="EMBL" id="CAD8199468.1"/>
    </source>
</evidence>
<dbReference type="InterPro" id="IPR051712">
    <property type="entry name" value="ARTD-AVP"/>
</dbReference>